<feature type="compositionally biased region" description="Low complexity" evidence="1">
    <location>
        <begin position="176"/>
        <end position="187"/>
    </location>
</feature>
<feature type="region of interest" description="Disordered" evidence="1">
    <location>
        <begin position="52"/>
        <end position="193"/>
    </location>
</feature>
<name>A0A1J5QT33_9ZZZZ</name>
<proteinExistence type="predicted"/>
<protein>
    <submittedName>
        <fullName evidence="2">Uncharacterized protein</fullName>
    </submittedName>
</protein>
<reference evidence="2" key="1">
    <citation type="submission" date="2016-10" db="EMBL/GenBank/DDBJ databases">
        <title>Sequence of Gallionella enrichment culture.</title>
        <authorList>
            <person name="Poehlein A."/>
            <person name="Muehling M."/>
            <person name="Daniel R."/>
        </authorList>
    </citation>
    <scope>NUCLEOTIDE SEQUENCE</scope>
</reference>
<dbReference type="EMBL" id="MLJW01000476">
    <property type="protein sequence ID" value="OIQ86506.1"/>
    <property type="molecule type" value="Genomic_DNA"/>
</dbReference>
<evidence type="ECO:0000256" key="1">
    <source>
        <dbReference type="SAM" id="MobiDB-lite"/>
    </source>
</evidence>
<evidence type="ECO:0000313" key="2">
    <source>
        <dbReference type="EMBL" id="OIQ86506.1"/>
    </source>
</evidence>
<feature type="compositionally biased region" description="Polar residues" evidence="1">
    <location>
        <begin position="130"/>
        <end position="139"/>
    </location>
</feature>
<gene>
    <name evidence="2" type="ORF">GALL_316580</name>
</gene>
<accession>A0A1J5QT33</accession>
<sequence>MRHTRWAARRAVAVGLVLRRVDSHWLTSTRSTGARCGWRWRTRARRMPVRVTANPQPAFHRRSSPDRLWGPSIGQAVRASAAPSPGRSPVPGSKAGHDPIRSANTDPAISRCPANGSASPNLRCPPSRPCLQQQSQPTQPACRRDAPYRQSPSNAVPAPGRATSLTGRVCRRRSTASRTASPAARAPIRNATS</sequence>
<comment type="caution">
    <text evidence="2">The sequence shown here is derived from an EMBL/GenBank/DDBJ whole genome shotgun (WGS) entry which is preliminary data.</text>
</comment>
<dbReference type="AlphaFoldDB" id="A0A1J5QT33"/>
<organism evidence="2">
    <name type="scientific">mine drainage metagenome</name>
    <dbReference type="NCBI Taxonomy" id="410659"/>
    <lineage>
        <taxon>unclassified sequences</taxon>
        <taxon>metagenomes</taxon>
        <taxon>ecological metagenomes</taxon>
    </lineage>
</organism>